<evidence type="ECO:0000256" key="4">
    <source>
        <dbReference type="ARBA" id="ARBA00022723"/>
    </source>
</evidence>
<dbReference type="InterPro" id="IPR001929">
    <property type="entry name" value="Germin"/>
</dbReference>
<keyword evidence="3" id="KW-0964">Secreted</keyword>
<dbReference type="GO" id="GO:0005576">
    <property type="term" value="C:extracellular region"/>
    <property type="evidence" value="ECO:0007669"/>
    <property type="project" value="UniProtKB-SubCell"/>
</dbReference>
<accession>A0A8H4RCC5</accession>
<keyword evidence="8" id="KW-1185">Reference proteome</keyword>
<dbReference type="InterPro" id="IPR011051">
    <property type="entry name" value="RmlC_Cupin_sf"/>
</dbReference>
<dbReference type="InterPro" id="IPR014710">
    <property type="entry name" value="RmlC-like_jellyroll"/>
</dbReference>
<sequence>MNTPHTHPRATEFLTIAQGGNVKTRFIQEEGENTELATMLNQYEGAIFPMGSIHYEFNDSCEPAVFIATFSDEDPGLSRTAQNFFGLNPDVVDADLTFPSFLDQTNIAQFEKTIPPAFA</sequence>
<gene>
    <name evidence="7" type="ORF">G7Y89_g10653</name>
</gene>
<evidence type="ECO:0000256" key="3">
    <source>
        <dbReference type="ARBA" id="ARBA00022525"/>
    </source>
</evidence>
<name>A0A8H4RCC5_9HELO</name>
<dbReference type="PRINTS" id="PR00325">
    <property type="entry name" value="GERMIN"/>
</dbReference>
<dbReference type="EMBL" id="JAAMPI010000958">
    <property type="protein sequence ID" value="KAF4627500.1"/>
    <property type="molecule type" value="Genomic_DNA"/>
</dbReference>
<evidence type="ECO:0000256" key="5">
    <source>
        <dbReference type="ARBA" id="ARBA00023211"/>
    </source>
</evidence>
<evidence type="ECO:0000313" key="7">
    <source>
        <dbReference type="EMBL" id="KAF4627500.1"/>
    </source>
</evidence>
<dbReference type="Pfam" id="PF00190">
    <property type="entry name" value="Cupin_1"/>
    <property type="match status" value="1"/>
</dbReference>
<proteinExistence type="inferred from homology"/>
<dbReference type="PANTHER" id="PTHR31238">
    <property type="entry name" value="GERMIN-LIKE PROTEIN SUBFAMILY 3 MEMBER 3"/>
    <property type="match status" value="1"/>
</dbReference>
<dbReference type="OrthoDB" id="1921208at2759"/>
<evidence type="ECO:0000313" key="8">
    <source>
        <dbReference type="Proteomes" id="UP000566819"/>
    </source>
</evidence>
<dbReference type="AlphaFoldDB" id="A0A8H4RCC5"/>
<comment type="subcellular location">
    <subcellularLocation>
        <location evidence="1">Secreted</location>
    </subcellularLocation>
</comment>
<evidence type="ECO:0000259" key="6">
    <source>
        <dbReference type="Pfam" id="PF00190"/>
    </source>
</evidence>
<keyword evidence="4" id="KW-0479">Metal-binding</keyword>
<feature type="domain" description="Cupin type-1" evidence="6">
    <location>
        <begin position="1"/>
        <end position="90"/>
    </location>
</feature>
<protein>
    <recommendedName>
        <fullName evidence="6">Cupin type-1 domain-containing protein</fullName>
    </recommendedName>
</protein>
<comment type="similarity">
    <text evidence="2">Belongs to the germin family.</text>
</comment>
<dbReference type="Proteomes" id="UP000566819">
    <property type="component" value="Unassembled WGS sequence"/>
</dbReference>
<dbReference type="Gene3D" id="2.60.120.10">
    <property type="entry name" value="Jelly Rolls"/>
    <property type="match status" value="1"/>
</dbReference>
<dbReference type="InterPro" id="IPR006045">
    <property type="entry name" value="Cupin_1"/>
</dbReference>
<evidence type="ECO:0000256" key="1">
    <source>
        <dbReference type="ARBA" id="ARBA00004613"/>
    </source>
</evidence>
<evidence type="ECO:0000256" key="2">
    <source>
        <dbReference type="ARBA" id="ARBA00007456"/>
    </source>
</evidence>
<reference evidence="7 8" key="1">
    <citation type="submission" date="2020-03" db="EMBL/GenBank/DDBJ databases">
        <title>Draft Genome Sequence of Cudoniella acicularis.</title>
        <authorList>
            <person name="Buettner E."/>
            <person name="Kellner H."/>
        </authorList>
    </citation>
    <scope>NUCLEOTIDE SEQUENCE [LARGE SCALE GENOMIC DNA]</scope>
    <source>
        <strain evidence="7 8">DSM 108380</strain>
    </source>
</reference>
<keyword evidence="5" id="KW-0464">Manganese</keyword>
<dbReference type="SUPFAM" id="SSF51182">
    <property type="entry name" value="RmlC-like cupins"/>
    <property type="match status" value="1"/>
</dbReference>
<dbReference type="GO" id="GO:0030145">
    <property type="term" value="F:manganese ion binding"/>
    <property type="evidence" value="ECO:0007669"/>
    <property type="project" value="InterPro"/>
</dbReference>
<organism evidence="7 8">
    <name type="scientific">Cudoniella acicularis</name>
    <dbReference type="NCBI Taxonomy" id="354080"/>
    <lineage>
        <taxon>Eukaryota</taxon>
        <taxon>Fungi</taxon>
        <taxon>Dikarya</taxon>
        <taxon>Ascomycota</taxon>
        <taxon>Pezizomycotina</taxon>
        <taxon>Leotiomycetes</taxon>
        <taxon>Helotiales</taxon>
        <taxon>Tricladiaceae</taxon>
        <taxon>Cudoniella</taxon>
    </lineage>
</organism>
<comment type="caution">
    <text evidence="7">The sequence shown here is derived from an EMBL/GenBank/DDBJ whole genome shotgun (WGS) entry which is preliminary data.</text>
</comment>